<organism evidence="2 3">
    <name type="scientific">Dispira parvispora</name>
    <dbReference type="NCBI Taxonomy" id="1520584"/>
    <lineage>
        <taxon>Eukaryota</taxon>
        <taxon>Fungi</taxon>
        <taxon>Fungi incertae sedis</taxon>
        <taxon>Zoopagomycota</taxon>
        <taxon>Kickxellomycotina</taxon>
        <taxon>Dimargaritomycetes</taxon>
        <taxon>Dimargaritales</taxon>
        <taxon>Dimargaritaceae</taxon>
        <taxon>Dispira</taxon>
    </lineage>
</organism>
<protein>
    <submittedName>
        <fullName evidence="2">Uncharacterized protein</fullName>
    </submittedName>
</protein>
<accession>A0A9W8AII6</accession>
<feature type="signal peptide" evidence="1">
    <location>
        <begin position="1"/>
        <end position="24"/>
    </location>
</feature>
<dbReference type="Proteomes" id="UP001150925">
    <property type="component" value="Unassembled WGS sequence"/>
</dbReference>
<evidence type="ECO:0000313" key="2">
    <source>
        <dbReference type="EMBL" id="KAJ1952525.1"/>
    </source>
</evidence>
<dbReference type="AlphaFoldDB" id="A0A9W8AII6"/>
<evidence type="ECO:0000313" key="3">
    <source>
        <dbReference type="Proteomes" id="UP001150925"/>
    </source>
</evidence>
<gene>
    <name evidence="2" type="ORF">IWQ62_006203</name>
</gene>
<sequence length="86" mass="9830">MRTPLGNSLCFTTALVLIIVVVQAAFHHVPHWTNPDTVEEDRRRMEQAMEARRRELFDTLGYAWPDAPLPQAMMDPKGPSNVKDEL</sequence>
<keyword evidence="3" id="KW-1185">Reference proteome</keyword>
<proteinExistence type="predicted"/>
<dbReference type="EMBL" id="JANBPY010003169">
    <property type="protein sequence ID" value="KAJ1952525.1"/>
    <property type="molecule type" value="Genomic_DNA"/>
</dbReference>
<name>A0A9W8AII6_9FUNG</name>
<keyword evidence="1" id="KW-0732">Signal</keyword>
<evidence type="ECO:0000256" key="1">
    <source>
        <dbReference type="SAM" id="SignalP"/>
    </source>
</evidence>
<reference evidence="2" key="1">
    <citation type="submission" date="2022-07" db="EMBL/GenBank/DDBJ databases">
        <title>Phylogenomic reconstructions and comparative analyses of Kickxellomycotina fungi.</title>
        <authorList>
            <person name="Reynolds N.K."/>
            <person name="Stajich J.E."/>
            <person name="Barry K."/>
            <person name="Grigoriev I.V."/>
            <person name="Crous P."/>
            <person name="Smith M.E."/>
        </authorList>
    </citation>
    <scope>NUCLEOTIDE SEQUENCE</scope>
    <source>
        <strain evidence="2">RSA 1196</strain>
    </source>
</reference>
<comment type="caution">
    <text evidence="2">The sequence shown here is derived from an EMBL/GenBank/DDBJ whole genome shotgun (WGS) entry which is preliminary data.</text>
</comment>
<feature type="chain" id="PRO_5040734670" evidence="1">
    <location>
        <begin position="25"/>
        <end position="86"/>
    </location>
</feature>
<dbReference type="OrthoDB" id="10357148at2759"/>